<comment type="catalytic activity">
    <reaction evidence="14">
        <text>1D-myo-inositol hexakisphosphate + H2O = 1D-myo-inositol 1,2,4,5,6-pentakisphosphate + phosphate</text>
        <dbReference type="Rhea" id="RHEA:16989"/>
        <dbReference type="ChEBI" id="CHEBI:15377"/>
        <dbReference type="ChEBI" id="CHEBI:43474"/>
        <dbReference type="ChEBI" id="CHEBI:57798"/>
        <dbReference type="ChEBI" id="CHEBI:58130"/>
        <dbReference type="EC" id="3.1.3.62"/>
    </reaction>
    <physiologicalReaction direction="left-to-right" evidence="14">
        <dbReference type="Rhea" id="RHEA:16990"/>
    </physiologicalReaction>
</comment>
<gene>
    <name evidence="16" type="ORF">V1478_001059</name>
</gene>
<evidence type="ECO:0000256" key="6">
    <source>
        <dbReference type="ARBA" id="ARBA00022475"/>
    </source>
</evidence>
<evidence type="ECO:0000313" key="17">
    <source>
        <dbReference type="Proteomes" id="UP001607302"/>
    </source>
</evidence>
<dbReference type="PANTHER" id="PTHR20963:SF51">
    <property type="entry name" value="MULTIPLE INOSITOL POLYPHOSPHATE PHOSPHATASE 1"/>
    <property type="match status" value="1"/>
</dbReference>
<sequence length="556" mass="64734">MDLKILHCRLGTKTPYRFIGYQNDTPIEYPGCEPKKIWLVLRHGTRYPGKKNVPNMIKNLPELQKIILNNYKMNKTNLSRDTITKLNKWKLKFTKNDMMNLAKEGENEMIDLGERYQSRFPTIMPETYDKRSYKFKYTATQRTEESAKHFAAGLFGWHNSQKVRYPKPKHKDPILRFYKRCTRWRNEVEKNKSAHIEKTKFLKSEILATAVKNVSKTIGHRVNYETVHLIYGMCAFETAWYKDTDSPWCELLSLDDFKILEFADDIEYYWIDGYGYKITYEQACVVLLDIFNFFSEDNDTLASIYFTHSGTILKLLARLGVAKDKDPLTHDSFLSHVDNRAWRTTYIDAFASNIAFVLYDCKSQGPSILFMHQERVVYLPNCPKNMPCPLSTMKDLYPSTEEECQFDVMCNSMKGRRTRPGLVDASNNIIPTTVRFMSSYVLGFDACSKEHLGVPQDGLKKIMSKWSLIRGEFLEKNVYEGVSWSPNIIDDDSNSMPGLVIKHAQSVRILERLINHSLASNWRVLQQHRARKVNASIPADVQQRLPLRSRHRPCDT</sequence>
<comment type="similarity">
    <text evidence="2">Belongs to the histidine acid phosphatase family. MINPP1 subfamily.</text>
</comment>
<evidence type="ECO:0000256" key="9">
    <source>
        <dbReference type="ARBA" id="ARBA00023136"/>
    </source>
</evidence>
<comment type="caution">
    <text evidence="16">The sequence shown here is derived from an EMBL/GenBank/DDBJ whole genome shotgun (WGS) entry which is preliminary data.</text>
</comment>
<evidence type="ECO:0000256" key="13">
    <source>
        <dbReference type="ARBA" id="ARBA00043671"/>
    </source>
</evidence>
<evidence type="ECO:0000256" key="12">
    <source>
        <dbReference type="ARBA" id="ARBA00043668"/>
    </source>
</evidence>
<evidence type="ECO:0000256" key="10">
    <source>
        <dbReference type="ARBA" id="ARBA00023180"/>
    </source>
</evidence>
<dbReference type="GO" id="GO:0005886">
    <property type="term" value="C:plasma membrane"/>
    <property type="evidence" value="ECO:0007669"/>
    <property type="project" value="UniProtKB-SubCell"/>
</dbReference>
<dbReference type="Pfam" id="PF00328">
    <property type="entry name" value="His_Phos_2"/>
    <property type="match status" value="1"/>
</dbReference>
<evidence type="ECO:0000256" key="4">
    <source>
        <dbReference type="ARBA" id="ARBA00013040"/>
    </source>
</evidence>
<keyword evidence="7" id="KW-0732">Signal</keyword>
<dbReference type="PANTHER" id="PTHR20963">
    <property type="entry name" value="MULTIPLE INOSITOL POLYPHOSPHATE PHOSPHATASE-RELATED"/>
    <property type="match status" value="1"/>
</dbReference>
<protein>
    <recommendedName>
        <fullName evidence="5">Multiple inositol polyphosphate phosphatase 1</fullName>
        <ecNumber evidence="4">3.1.3.62</ecNumber>
        <ecNumber evidence="3">3.1.3.80</ecNumber>
    </recommendedName>
    <alternativeName>
        <fullName evidence="11">2,3-bisphosphoglycerate 3-phosphatase</fullName>
    </alternativeName>
</protein>
<evidence type="ECO:0000256" key="14">
    <source>
        <dbReference type="ARBA" id="ARBA00043691"/>
    </source>
</evidence>
<dbReference type="Gene3D" id="3.40.50.1240">
    <property type="entry name" value="Phosphoglycerate mutase-like"/>
    <property type="match status" value="1"/>
</dbReference>
<dbReference type="GO" id="GO:0034417">
    <property type="term" value="F:bisphosphoglycerate 3-phosphatase activity"/>
    <property type="evidence" value="ECO:0007669"/>
    <property type="project" value="UniProtKB-EC"/>
</dbReference>
<keyword evidence="9" id="KW-0472">Membrane</keyword>
<evidence type="ECO:0000256" key="1">
    <source>
        <dbReference type="ARBA" id="ARBA00004236"/>
    </source>
</evidence>
<organism evidence="16 17">
    <name type="scientific">Vespula squamosa</name>
    <name type="common">Southern yellow jacket</name>
    <name type="synonym">Wasp</name>
    <dbReference type="NCBI Taxonomy" id="30214"/>
    <lineage>
        <taxon>Eukaryota</taxon>
        <taxon>Metazoa</taxon>
        <taxon>Ecdysozoa</taxon>
        <taxon>Arthropoda</taxon>
        <taxon>Hexapoda</taxon>
        <taxon>Insecta</taxon>
        <taxon>Pterygota</taxon>
        <taxon>Neoptera</taxon>
        <taxon>Endopterygota</taxon>
        <taxon>Hymenoptera</taxon>
        <taxon>Apocrita</taxon>
        <taxon>Aculeata</taxon>
        <taxon>Vespoidea</taxon>
        <taxon>Vespidae</taxon>
        <taxon>Vespinae</taxon>
        <taxon>Vespula</taxon>
    </lineage>
</organism>
<comment type="catalytic activity">
    <reaction evidence="13">
        <text>1D-myo-inositol 1,2,4,5,6-pentakisphosphate + H2O = 1D-myo-inositol 1,2,5,6-tetrakisphosphate + phosphate</text>
        <dbReference type="Rhea" id="RHEA:77115"/>
        <dbReference type="ChEBI" id="CHEBI:15377"/>
        <dbReference type="ChEBI" id="CHEBI:43474"/>
        <dbReference type="ChEBI" id="CHEBI:57798"/>
        <dbReference type="ChEBI" id="CHEBI:195535"/>
        <dbReference type="EC" id="3.1.3.62"/>
    </reaction>
    <physiologicalReaction direction="left-to-right" evidence="13">
        <dbReference type="Rhea" id="RHEA:77116"/>
    </physiologicalReaction>
</comment>
<comment type="catalytic activity">
    <reaction evidence="15">
        <text>(2R)-2,3-bisphosphoglycerate + H2O = (2R)-2-phosphoglycerate + phosphate</text>
        <dbReference type="Rhea" id="RHEA:27381"/>
        <dbReference type="ChEBI" id="CHEBI:15377"/>
        <dbReference type="ChEBI" id="CHEBI:43474"/>
        <dbReference type="ChEBI" id="CHEBI:58248"/>
        <dbReference type="ChEBI" id="CHEBI:58289"/>
        <dbReference type="EC" id="3.1.3.80"/>
    </reaction>
    <physiologicalReaction direction="left-to-right" evidence="15">
        <dbReference type="Rhea" id="RHEA:27382"/>
    </physiologicalReaction>
</comment>
<evidence type="ECO:0000256" key="7">
    <source>
        <dbReference type="ARBA" id="ARBA00022729"/>
    </source>
</evidence>
<evidence type="ECO:0000256" key="15">
    <source>
        <dbReference type="ARBA" id="ARBA00043832"/>
    </source>
</evidence>
<keyword evidence="10" id="KW-0325">Glycoprotein</keyword>
<evidence type="ECO:0000256" key="3">
    <source>
        <dbReference type="ARBA" id="ARBA00012976"/>
    </source>
</evidence>
<dbReference type="Proteomes" id="UP001607302">
    <property type="component" value="Unassembled WGS sequence"/>
</dbReference>
<evidence type="ECO:0000256" key="5">
    <source>
        <dbReference type="ARBA" id="ARBA00018097"/>
    </source>
</evidence>
<dbReference type="AlphaFoldDB" id="A0ABD2C791"/>
<dbReference type="EC" id="3.1.3.62" evidence="4"/>
<name>A0ABD2C791_VESSQ</name>
<evidence type="ECO:0000256" key="11">
    <source>
        <dbReference type="ARBA" id="ARBA00031642"/>
    </source>
</evidence>
<proteinExistence type="inferred from homology"/>
<keyword evidence="6" id="KW-1003">Cell membrane</keyword>
<reference evidence="16 17" key="1">
    <citation type="journal article" date="2024" name="Ann. Entomol. Soc. Am.">
        <title>Genomic analyses of the southern and eastern yellowjacket wasps (Hymenoptera: Vespidae) reveal evolutionary signatures of social life.</title>
        <authorList>
            <person name="Catto M.A."/>
            <person name="Caine P.B."/>
            <person name="Orr S.E."/>
            <person name="Hunt B.G."/>
            <person name="Goodisman M.A.D."/>
        </authorList>
    </citation>
    <scope>NUCLEOTIDE SEQUENCE [LARGE SCALE GENOMIC DNA]</scope>
    <source>
        <strain evidence="16">233</strain>
        <tissue evidence="16">Head and thorax</tissue>
    </source>
</reference>
<dbReference type="EC" id="3.1.3.80" evidence="3"/>
<evidence type="ECO:0000313" key="16">
    <source>
        <dbReference type="EMBL" id="KAL2740918.1"/>
    </source>
</evidence>
<evidence type="ECO:0000256" key="8">
    <source>
        <dbReference type="ARBA" id="ARBA00022801"/>
    </source>
</evidence>
<comment type="subcellular location">
    <subcellularLocation>
        <location evidence="1">Cell membrane</location>
    </subcellularLocation>
</comment>
<dbReference type="CDD" id="cd07061">
    <property type="entry name" value="HP_HAP_like"/>
    <property type="match status" value="1"/>
</dbReference>
<dbReference type="FunFam" id="3.40.50.1240:FF:000014">
    <property type="entry name" value="Multiple inositol polyphosphate phosphatase 1"/>
    <property type="match status" value="1"/>
</dbReference>
<dbReference type="EMBL" id="JAUDFV010000020">
    <property type="protein sequence ID" value="KAL2740918.1"/>
    <property type="molecule type" value="Genomic_DNA"/>
</dbReference>
<dbReference type="SUPFAM" id="SSF53254">
    <property type="entry name" value="Phosphoglycerate mutase-like"/>
    <property type="match status" value="1"/>
</dbReference>
<dbReference type="InterPro" id="IPR029033">
    <property type="entry name" value="His_PPase_superfam"/>
</dbReference>
<dbReference type="InterPro" id="IPR000560">
    <property type="entry name" value="His_Pase_clade-2"/>
</dbReference>
<accession>A0ABD2C791</accession>
<keyword evidence="8" id="KW-0378">Hydrolase</keyword>
<keyword evidence="17" id="KW-1185">Reference proteome</keyword>
<evidence type="ECO:0000256" key="2">
    <source>
        <dbReference type="ARBA" id="ARBA00008422"/>
    </source>
</evidence>
<comment type="catalytic activity">
    <reaction evidence="12">
        <text>1D-myo-inositol 1,2,5,6-tetrakisphosphate + H2O = 1D-myo-inositol 1,2,6-trisphosphate + phosphate</text>
        <dbReference type="Rhea" id="RHEA:77119"/>
        <dbReference type="ChEBI" id="CHEBI:15377"/>
        <dbReference type="ChEBI" id="CHEBI:43474"/>
        <dbReference type="ChEBI" id="CHEBI:195535"/>
        <dbReference type="ChEBI" id="CHEBI:195537"/>
        <dbReference type="EC" id="3.1.3.62"/>
    </reaction>
    <physiologicalReaction direction="left-to-right" evidence="12">
        <dbReference type="Rhea" id="RHEA:77120"/>
    </physiologicalReaction>
</comment>